<comment type="caution">
    <text evidence="1">The sequence shown here is derived from an EMBL/GenBank/DDBJ whole genome shotgun (WGS) entry which is preliminary data.</text>
</comment>
<dbReference type="Proteomes" id="UP000028089">
    <property type="component" value="Unassembled WGS sequence"/>
</dbReference>
<accession>A0A081R1W7</accession>
<name>A0A081R1W7_STRMT</name>
<reference evidence="1 2" key="1">
    <citation type="submission" date="2014-05" db="EMBL/GenBank/DDBJ databases">
        <authorList>
            <person name="Daugherty S.C."/>
            <person name="Tallon L.J."/>
            <person name="Sadzewicz L."/>
            <person name="Kilian M."/>
            <person name="Tettelin H."/>
        </authorList>
    </citation>
    <scope>NUCLEOTIDE SEQUENCE [LARGE SCALE GENOMIC DNA]</scope>
    <source>
        <strain evidence="1 2">SK578</strain>
    </source>
</reference>
<gene>
    <name evidence="1" type="ORF">SK578_2067</name>
</gene>
<organism evidence="1 2">
    <name type="scientific">Streptococcus mitis</name>
    <dbReference type="NCBI Taxonomy" id="28037"/>
    <lineage>
        <taxon>Bacteria</taxon>
        <taxon>Bacillati</taxon>
        <taxon>Bacillota</taxon>
        <taxon>Bacilli</taxon>
        <taxon>Lactobacillales</taxon>
        <taxon>Streptococcaceae</taxon>
        <taxon>Streptococcus</taxon>
        <taxon>Streptococcus mitis group</taxon>
    </lineage>
</organism>
<dbReference type="AlphaFoldDB" id="A0A081R1W7"/>
<dbReference type="EMBL" id="JPFY01000006">
    <property type="protein sequence ID" value="KEQ49190.1"/>
    <property type="molecule type" value="Genomic_DNA"/>
</dbReference>
<sequence>MDKEYLVYEDKVYSNFVNYINGYILLSKAPAMLEEGYVPYSFYESGDYEGLYGKFLSYSEVTQRYSVYDRVLYKGQEFAIAGHKHGDDDFTAPDSYVRILVSDKEFLNENNIADGASLMDDKYGHITYASGKIPVSEVTILRRRKDLPVDRRRKI</sequence>
<evidence type="ECO:0000313" key="2">
    <source>
        <dbReference type="Proteomes" id="UP000028089"/>
    </source>
</evidence>
<dbReference type="RefSeq" id="WP_042749693.1">
    <property type="nucleotide sequence ID" value="NZ_CP067992.1"/>
</dbReference>
<evidence type="ECO:0000313" key="1">
    <source>
        <dbReference type="EMBL" id="KEQ49190.1"/>
    </source>
</evidence>
<protein>
    <submittedName>
        <fullName evidence="1">Uncharacterized protein</fullName>
    </submittedName>
</protein>
<proteinExistence type="predicted"/>
<dbReference type="PATRIC" id="fig|28037.93.peg.31"/>